<evidence type="ECO:0000313" key="3">
    <source>
        <dbReference type="EMBL" id="RCK81110.1"/>
    </source>
</evidence>
<feature type="region of interest" description="Disordered" evidence="2">
    <location>
        <begin position="868"/>
        <end position="989"/>
    </location>
</feature>
<proteinExistence type="predicted"/>
<dbReference type="InterPro" id="IPR004155">
    <property type="entry name" value="PBS_lyase_HEAT"/>
</dbReference>
<dbReference type="Gene3D" id="1.25.40.10">
    <property type="entry name" value="Tetratricopeptide repeat domain"/>
    <property type="match status" value="1"/>
</dbReference>
<dbReference type="InterPro" id="IPR016024">
    <property type="entry name" value="ARM-type_fold"/>
</dbReference>
<feature type="compositionally biased region" description="Pro residues" evidence="2">
    <location>
        <begin position="947"/>
        <end position="966"/>
    </location>
</feature>
<dbReference type="SMART" id="SM00567">
    <property type="entry name" value="EZ_HEAT"/>
    <property type="match status" value="3"/>
</dbReference>
<dbReference type="Gene3D" id="1.25.10.10">
    <property type="entry name" value="Leucine-rich Repeat Variant"/>
    <property type="match status" value="2"/>
</dbReference>
<feature type="repeat" description="TPR" evidence="1">
    <location>
        <begin position="623"/>
        <end position="656"/>
    </location>
</feature>
<feature type="region of interest" description="Disordered" evidence="2">
    <location>
        <begin position="504"/>
        <end position="587"/>
    </location>
</feature>
<evidence type="ECO:0000256" key="1">
    <source>
        <dbReference type="PROSITE-ProRule" id="PRU00339"/>
    </source>
</evidence>
<reference evidence="3 4" key="1">
    <citation type="submission" date="2018-05" db="EMBL/GenBank/DDBJ databases">
        <title>A metagenomic window into the 2 km-deep terrestrial subsurface aquifer revealed taxonomically and functionally diverse microbial community comprising novel uncultured bacterial lineages.</title>
        <authorList>
            <person name="Kadnikov V.V."/>
            <person name="Mardanov A.V."/>
            <person name="Beletsky A.V."/>
            <person name="Banks D."/>
            <person name="Pimenov N.V."/>
            <person name="Frank Y.A."/>
            <person name="Karnachuk O.V."/>
            <person name="Ravin N.V."/>
        </authorList>
    </citation>
    <scope>NUCLEOTIDE SEQUENCE [LARGE SCALE GENOMIC DNA]</scope>
    <source>
        <strain evidence="3">BY5</strain>
    </source>
</reference>
<dbReference type="SUPFAM" id="SSF48452">
    <property type="entry name" value="TPR-like"/>
    <property type="match status" value="1"/>
</dbReference>
<feature type="compositionally biased region" description="Pro residues" evidence="2">
    <location>
        <begin position="810"/>
        <end position="829"/>
    </location>
</feature>
<feature type="repeat" description="TPR" evidence="1">
    <location>
        <begin position="695"/>
        <end position="728"/>
    </location>
</feature>
<feature type="compositionally biased region" description="Low complexity" evidence="2">
    <location>
        <begin position="830"/>
        <end position="839"/>
    </location>
</feature>
<protein>
    <submittedName>
        <fullName evidence="3">Vegetative cell wall protein gp1 (Hydroxyproline-rich glycoprotein 1)</fullName>
    </submittedName>
</protein>
<feature type="compositionally biased region" description="Pro residues" evidence="2">
    <location>
        <begin position="893"/>
        <end position="915"/>
    </location>
</feature>
<feature type="repeat" description="TPR" evidence="1">
    <location>
        <begin position="589"/>
        <end position="622"/>
    </location>
</feature>
<keyword evidence="1" id="KW-0802">TPR repeat</keyword>
<organism evidence="3 4">
    <name type="scientific">Candidatus Ozemobacter sibiricus</name>
    <dbReference type="NCBI Taxonomy" id="2268124"/>
    <lineage>
        <taxon>Bacteria</taxon>
        <taxon>Candidatus Ozemobacteria</taxon>
        <taxon>Candidatus Ozemobacterales</taxon>
        <taxon>Candidatus Ozemobacteraceae</taxon>
        <taxon>Candidatus Ozemobacter</taxon>
    </lineage>
</organism>
<dbReference type="Pfam" id="PF14559">
    <property type="entry name" value="TPR_19"/>
    <property type="match status" value="1"/>
</dbReference>
<evidence type="ECO:0000256" key="2">
    <source>
        <dbReference type="SAM" id="MobiDB-lite"/>
    </source>
</evidence>
<gene>
    <name evidence="3" type="ORF">OZSIB_2487</name>
</gene>
<name>A0A367ZSU4_9BACT</name>
<dbReference type="GO" id="GO:0016491">
    <property type="term" value="F:oxidoreductase activity"/>
    <property type="evidence" value="ECO:0007669"/>
    <property type="project" value="TreeGrafter"/>
</dbReference>
<dbReference type="Proteomes" id="UP000252355">
    <property type="component" value="Unassembled WGS sequence"/>
</dbReference>
<feature type="compositionally biased region" description="Pro residues" evidence="2">
    <location>
        <begin position="504"/>
        <end position="534"/>
    </location>
</feature>
<dbReference type="SUPFAM" id="SSF48371">
    <property type="entry name" value="ARM repeat"/>
    <property type="match status" value="2"/>
</dbReference>
<dbReference type="PROSITE" id="PS50005">
    <property type="entry name" value="TPR"/>
    <property type="match status" value="3"/>
</dbReference>
<dbReference type="Pfam" id="PF13432">
    <property type="entry name" value="TPR_16"/>
    <property type="match status" value="1"/>
</dbReference>
<dbReference type="AlphaFoldDB" id="A0A367ZSU4"/>
<feature type="compositionally biased region" description="Low complexity" evidence="2">
    <location>
        <begin position="552"/>
        <end position="579"/>
    </location>
</feature>
<feature type="region of interest" description="Disordered" evidence="2">
    <location>
        <begin position="780"/>
        <end position="856"/>
    </location>
</feature>
<dbReference type="EMBL" id="QOQW01000003">
    <property type="protein sequence ID" value="RCK81110.1"/>
    <property type="molecule type" value="Genomic_DNA"/>
</dbReference>
<comment type="caution">
    <text evidence="3">The sequence shown here is derived from an EMBL/GenBank/DDBJ whole genome shotgun (WGS) entry which is preliminary data.</text>
</comment>
<dbReference type="InterPro" id="IPR011990">
    <property type="entry name" value="TPR-like_helical_dom_sf"/>
</dbReference>
<dbReference type="PANTHER" id="PTHR12697:SF5">
    <property type="entry name" value="DEOXYHYPUSINE HYDROXYLASE"/>
    <property type="match status" value="1"/>
</dbReference>
<dbReference type="SMART" id="SM00028">
    <property type="entry name" value="TPR"/>
    <property type="match status" value="4"/>
</dbReference>
<dbReference type="InterPro" id="IPR019734">
    <property type="entry name" value="TPR_rpt"/>
</dbReference>
<accession>A0A367ZSU4</accession>
<dbReference type="Pfam" id="PF13646">
    <property type="entry name" value="HEAT_2"/>
    <property type="match status" value="2"/>
</dbReference>
<evidence type="ECO:0000313" key="4">
    <source>
        <dbReference type="Proteomes" id="UP000252355"/>
    </source>
</evidence>
<sequence>MSQTIIDTRIQSICAEAAARLAPIIGSKASLAVQAQTVKILAKTHAPTVTETVATFFQTHPDLEDSILAVAELPADLAVGLLTTRVREKRAENRDIIAEQLGRFRHPVVFETLKDLLEDEDRHVRFQAAQSLYALGGRDAALALCRFISDPDEWISMTILKMLCRLKEHESIPFLAEQFTKDTDLRRKAQMVSFLSMFRSVTLVNIFDEGLKGKDARLKANSIEAIGELELPQREIKQRIEPFLQDPNNRIRANAILALAKTEPEVVRPEIVKMVMSSDVQLRRSAAYILGQINPAGNEELVERLIADPSADVRKRMVLSLRPFPREFVQKQLERTITDENKWIRKFSIEQAATFPQFPKALIIKQLRTETTYPNLVACMEFFARHPDEEAARLIRQRVKDKRDQVVAGVIRSIGAMFGLKGLQAIAPQINYKDPKILKSFVVTHFSLGGIEILTSILEKASQLKGTAIDNPYLDSIEGCIDLLNLKAKMPKELAAELARPLAPEPPPAVAAPPRPAPRPTTAPAAPAPGPAPAPSGTGLPAEPPLTVPSLAEGLPEMPAAGEGEGAEAPGPLPAAAGPRPREKAKPKLPAEFQAGLKYFNLGKYAKAKKAFQAALDAHPDLVKACLYLGLIAYEEKDFDNARMYLQRFLATDPHHKKAVTVMAKVLKNLREWPALVETLEGLLGPDFTCNEGNLKLAKELGSAYIFCHAFEKAQAVLEKVFRLDPTDPQSNYHLAMCCFHLKEFTKAESLLRDILRQVPKGDRLNMMAESLMDKIRQSLTTGLGGDSSGQAAPVPPGAPTVPTAAPAPRVSPPPAFQAPPPSPAPGLPPLDLGEDLNLPPAPSEPGSPAASGKPFLDLSELDVDALEEGTEPAPPPAPEPLDLDAPLFGTPAPGPASPASPGPSAPAAPPPEPPTLTFLGDVPAETGDTESLPAITMPGTLDELPELPPAPPKPASPFPPRPVAPKKPTGEPPAGEGDDGGGFNLPPI</sequence>
<dbReference type="PANTHER" id="PTHR12697">
    <property type="entry name" value="PBS LYASE HEAT-LIKE PROTEIN"/>
    <property type="match status" value="1"/>
</dbReference>
<dbReference type="InterPro" id="IPR011989">
    <property type="entry name" value="ARM-like"/>
</dbReference>